<protein>
    <recommendedName>
        <fullName evidence="6">ATP-grasp domain-containing protein</fullName>
    </recommendedName>
</protein>
<feature type="compositionally biased region" description="Polar residues" evidence="5">
    <location>
        <begin position="222"/>
        <end position="240"/>
    </location>
</feature>
<proteinExistence type="predicted"/>
<evidence type="ECO:0000313" key="8">
    <source>
        <dbReference type="Proteomes" id="UP001501391"/>
    </source>
</evidence>
<dbReference type="Pfam" id="PF13535">
    <property type="entry name" value="ATP-grasp_4"/>
    <property type="match status" value="1"/>
</dbReference>
<dbReference type="InterPro" id="IPR052032">
    <property type="entry name" value="ATP-dep_AA_Ligase"/>
</dbReference>
<evidence type="ECO:0000259" key="6">
    <source>
        <dbReference type="PROSITE" id="PS50975"/>
    </source>
</evidence>
<dbReference type="InterPro" id="IPR011761">
    <property type="entry name" value="ATP-grasp"/>
</dbReference>
<sequence length="489" mass="52399">MENTRGVLLLSHVGFSFMEDLVAAVTARGLKTYVLSSLPEPAHQGSRPQALADLADDVRVSAGHVLTPHDVEDHLDRLQAAGASVQCCLTVWEGYRHLMALANARLGVPDLDDKQVLQLRDKLTLRNRLADAGLSRARATVLTPQTLAARRREGGRYFVKPVSGIASFGTFPLTPGTTWEDLERIAAEARADTVYASAFTTDPDPHDPATPAPADSGAPRHTATSPTAHATGPTTADATGQGTGRGTSGMDFLIEDYIPGREFSFEVLVVDHEPHVVAVHEKCEVTETAGTVLENACVSPPTSLTRQQTAAGIRWVSSVLDTLGLGWGCFHIEARHTPSGWDLIEVNPRVGGSLISPSVAALTGGPGLLDLWLDLLLAARRPAAYRTTLAGLSYTADGTTPSPNATFFRVFFAGPGTIRTVTVNDDLPLPPALSHVLLQPGDVVESSAREVFCGQVLWRMDRDGREAVLPDLLPASERALEIVYETEHR</sequence>
<keyword evidence="1" id="KW-0436">Ligase</keyword>
<comment type="caution">
    <text evidence="7">The sequence shown here is derived from an EMBL/GenBank/DDBJ whole genome shotgun (WGS) entry which is preliminary data.</text>
</comment>
<feature type="region of interest" description="Disordered" evidence="5">
    <location>
        <begin position="198"/>
        <end position="246"/>
    </location>
</feature>
<organism evidence="7 8">
    <name type="scientific">Streptomyces bangladeshensis</name>
    <dbReference type="NCBI Taxonomy" id="295352"/>
    <lineage>
        <taxon>Bacteria</taxon>
        <taxon>Bacillati</taxon>
        <taxon>Actinomycetota</taxon>
        <taxon>Actinomycetes</taxon>
        <taxon>Kitasatosporales</taxon>
        <taxon>Streptomycetaceae</taxon>
        <taxon>Streptomyces</taxon>
    </lineage>
</organism>
<dbReference type="PROSITE" id="PS50975">
    <property type="entry name" value="ATP_GRASP"/>
    <property type="match status" value="1"/>
</dbReference>
<feature type="domain" description="ATP-grasp" evidence="6">
    <location>
        <begin position="183"/>
        <end position="377"/>
    </location>
</feature>
<evidence type="ECO:0000256" key="2">
    <source>
        <dbReference type="ARBA" id="ARBA00022741"/>
    </source>
</evidence>
<evidence type="ECO:0000313" key="7">
    <source>
        <dbReference type="EMBL" id="GAA1500114.1"/>
    </source>
</evidence>
<name>A0ABN1ZJJ3_9ACTN</name>
<dbReference type="EMBL" id="BAAAOQ010000043">
    <property type="protein sequence ID" value="GAA1500114.1"/>
    <property type="molecule type" value="Genomic_DNA"/>
</dbReference>
<dbReference type="RefSeq" id="WP_346164454.1">
    <property type="nucleotide sequence ID" value="NZ_BAAAOQ010000043.1"/>
</dbReference>
<accession>A0ABN1ZJJ3</accession>
<keyword evidence="2 4" id="KW-0547">Nucleotide-binding</keyword>
<keyword evidence="8" id="KW-1185">Reference proteome</keyword>
<evidence type="ECO:0000256" key="3">
    <source>
        <dbReference type="ARBA" id="ARBA00022840"/>
    </source>
</evidence>
<evidence type="ECO:0000256" key="4">
    <source>
        <dbReference type="PROSITE-ProRule" id="PRU00409"/>
    </source>
</evidence>
<dbReference type="PANTHER" id="PTHR43585">
    <property type="entry name" value="FUMIPYRROLE BIOSYNTHESIS PROTEIN C"/>
    <property type="match status" value="1"/>
</dbReference>
<keyword evidence="3 4" id="KW-0067">ATP-binding</keyword>
<dbReference type="Gene3D" id="3.30.470.20">
    <property type="entry name" value="ATP-grasp fold, B domain"/>
    <property type="match status" value="1"/>
</dbReference>
<evidence type="ECO:0000256" key="5">
    <source>
        <dbReference type="SAM" id="MobiDB-lite"/>
    </source>
</evidence>
<dbReference type="SUPFAM" id="SSF56059">
    <property type="entry name" value="Glutathione synthetase ATP-binding domain-like"/>
    <property type="match status" value="1"/>
</dbReference>
<evidence type="ECO:0000256" key="1">
    <source>
        <dbReference type="ARBA" id="ARBA00022598"/>
    </source>
</evidence>
<gene>
    <name evidence="7" type="ORF">GCM10009787_77230</name>
</gene>
<reference evidence="7 8" key="1">
    <citation type="journal article" date="2019" name="Int. J. Syst. Evol. Microbiol.">
        <title>The Global Catalogue of Microorganisms (GCM) 10K type strain sequencing project: providing services to taxonomists for standard genome sequencing and annotation.</title>
        <authorList>
            <consortium name="The Broad Institute Genomics Platform"/>
            <consortium name="The Broad Institute Genome Sequencing Center for Infectious Disease"/>
            <person name="Wu L."/>
            <person name="Ma J."/>
        </authorList>
    </citation>
    <scope>NUCLEOTIDE SEQUENCE [LARGE SCALE GENOMIC DNA]</scope>
    <source>
        <strain evidence="7 8">JCM 14924</strain>
    </source>
</reference>
<dbReference type="PANTHER" id="PTHR43585:SF2">
    <property type="entry name" value="ATP-GRASP ENZYME FSQD"/>
    <property type="match status" value="1"/>
</dbReference>
<dbReference type="Proteomes" id="UP001501391">
    <property type="component" value="Unassembled WGS sequence"/>
</dbReference>